<feature type="transmembrane region" description="Helical" evidence="8">
    <location>
        <begin position="793"/>
        <end position="816"/>
    </location>
</feature>
<feature type="transmembrane region" description="Helical" evidence="8">
    <location>
        <begin position="686"/>
        <end position="705"/>
    </location>
</feature>
<evidence type="ECO:0000259" key="10">
    <source>
        <dbReference type="Pfam" id="PF18139"/>
    </source>
</evidence>
<dbReference type="InterPro" id="IPR050927">
    <property type="entry name" value="TRPM"/>
</dbReference>
<dbReference type="PANTHER" id="PTHR13800">
    <property type="entry name" value="TRANSIENT RECEPTOR POTENTIAL CATION CHANNEL, SUBFAMILY M, MEMBER 6"/>
    <property type="match status" value="1"/>
</dbReference>
<sequence>MSGVENFENVTDVKSVWERIKNAVKVTPTMVFSVIGDSDSFVPRPWPRTVFQTALIEAARNGGESWILYNGNDQNVSEAVWDAYVTYGNIEFGTKHDEIHTDNRNRHIKLINVTNKKTEDRHAETIVHCTCDNGGISSFLLEFEKFISKQEVAVFSQKVDLRMPVPIAIIVCEGDIDTIAHTASALQNKLPVIIMKGSGKAADLILDYLEQSEQLKKNAGILFGIMFEETNFDTIKGYLKIIRKNRDLIGVFDLNSDDPLKLSSIVGEAVVSCWSVEKILPAQTKGDKTNEHQLPKETVQETTANTKHLAEDSLDSTVTSVNWHSITWKLLSKNAIQPEENTVNKILDGYKIKEPRPGVLKSKFTSPASPPLYFYFGYQLLQESGLLQKLGHILLLEALKANRCDYVRVLLDKKVKLKIKNLPELYEQTVSCKTCQFEKDDCLHMQWILKQILETEAEMLCQQYRCAMDKIGEEGDQREVYRKKIQELETSVTISAKRLCCKILQYEGIEEKITTKSSAETSVYCDTSDILLWAIFANRKEIAEICWLRGKDHLLSGLVCSVLLKKLSRKAMHVKEQRLCTDLEEHSKLFEERCINMLDRMYDEEPEHAVDVMDDEAMIWGVRSSPLIIAYENSMYDIVAHTCSQKHLNKQWYNNLAPDLKPFCKSIFQKPKQVITAPFTKFISNYMIFLTTLIVFSAFVMTSIQTEYSLKGRIFEYFVYIWALGDLVEELISCFGFLGSHSRFHRGTYRRIKRYLYDFWNVMDHMSYLLLISALFVRHFLLSEEYHTTARYLYSLSLLVMYLRFLEAFLIHRILGTKLIMIKEMLKDLLYFLVIALFMVLGVGVFYEANRSRDNSDLWGNDITEWRIWDVLYYPYWQIYSEANLDVLQEKRTLNQGNSGGTSQQLMPYQYQYQYDMVINVVASGYVLFMHILLVNLVIAMFSFSFKRIQKNSDKLWWYERYTAISDYQWRIPSPFNLFFLPFRIYTECKSNKCCSRKNIEDVHEGVNKRYEKERKVKEYRRELQKIIAYRINHKI</sequence>
<evidence type="ECO:0000256" key="6">
    <source>
        <dbReference type="ARBA" id="ARBA00023136"/>
    </source>
</evidence>
<dbReference type="Pfam" id="PF00520">
    <property type="entry name" value="Ion_trans"/>
    <property type="match status" value="1"/>
</dbReference>
<dbReference type="GO" id="GO:0005886">
    <property type="term" value="C:plasma membrane"/>
    <property type="evidence" value="ECO:0007669"/>
    <property type="project" value="TreeGrafter"/>
</dbReference>
<evidence type="ECO:0000256" key="8">
    <source>
        <dbReference type="SAM" id="Phobius"/>
    </source>
</evidence>
<evidence type="ECO:0000256" key="2">
    <source>
        <dbReference type="ARBA" id="ARBA00022448"/>
    </source>
</evidence>
<dbReference type="RefSeq" id="XP_022311634.1">
    <property type="nucleotide sequence ID" value="XM_022455926.1"/>
</dbReference>
<dbReference type="GeneID" id="111116878"/>
<keyword evidence="5" id="KW-0406">Ion transport</keyword>
<dbReference type="Pfam" id="PF25508">
    <property type="entry name" value="TRPM2"/>
    <property type="match status" value="1"/>
</dbReference>
<feature type="transmembrane region" description="Helical" evidence="8">
    <location>
        <begin position="717"/>
        <end position="738"/>
    </location>
</feature>
<feature type="domain" description="TRPM SLOG" evidence="10">
    <location>
        <begin position="24"/>
        <end position="209"/>
    </location>
</feature>
<dbReference type="GO" id="GO:0099604">
    <property type="term" value="F:ligand-gated calcium channel activity"/>
    <property type="evidence" value="ECO:0007669"/>
    <property type="project" value="TreeGrafter"/>
</dbReference>
<evidence type="ECO:0000313" key="12">
    <source>
        <dbReference type="Proteomes" id="UP000694844"/>
    </source>
</evidence>
<keyword evidence="7" id="KW-0407">Ion channel</keyword>
<evidence type="ECO:0000313" key="13">
    <source>
        <dbReference type="RefSeq" id="XP_022311634.1"/>
    </source>
</evidence>
<accession>A0A8B8C922</accession>
<dbReference type="AlphaFoldDB" id="A0A8B8C922"/>
<keyword evidence="3 8" id="KW-0812">Transmembrane</keyword>
<keyword evidence="6 8" id="KW-0472">Membrane</keyword>
<dbReference type="InterPro" id="IPR057366">
    <property type="entry name" value="TRPM-like"/>
</dbReference>
<evidence type="ECO:0000256" key="7">
    <source>
        <dbReference type="ARBA" id="ARBA00023303"/>
    </source>
</evidence>
<dbReference type="InterPro" id="IPR005821">
    <property type="entry name" value="Ion_trans_dom"/>
</dbReference>
<feature type="domain" description="Ion transport" evidence="9">
    <location>
        <begin position="685"/>
        <end position="953"/>
    </location>
</feature>
<feature type="transmembrane region" description="Helical" evidence="8">
    <location>
        <begin position="759"/>
        <end position="781"/>
    </location>
</feature>
<name>A0A8B8C922_CRAVI</name>
<evidence type="ECO:0000259" key="9">
    <source>
        <dbReference type="Pfam" id="PF00520"/>
    </source>
</evidence>
<feature type="domain" description="TRPM-like" evidence="11">
    <location>
        <begin position="394"/>
        <end position="640"/>
    </location>
</feature>
<gene>
    <name evidence="13" type="primary">LOC111116878</name>
</gene>
<dbReference type="Proteomes" id="UP000694844">
    <property type="component" value="Chromosome 10"/>
</dbReference>
<feature type="transmembrane region" description="Helical" evidence="8">
    <location>
        <begin position="828"/>
        <end position="847"/>
    </location>
</feature>
<dbReference type="KEGG" id="cvn:111116878"/>
<evidence type="ECO:0000256" key="5">
    <source>
        <dbReference type="ARBA" id="ARBA00023065"/>
    </source>
</evidence>
<proteinExistence type="predicted"/>
<protein>
    <submittedName>
        <fullName evidence="13">Transient receptor potential cation channel subfamily M member 1-like</fullName>
    </submittedName>
</protein>
<keyword evidence="4 8" id="KW-1133">Transmembrane helix</keyword>
<comment type="subcellular location">
    <subcellularLocation>
        <location evidence="1">Membrane</location>
        <topology evidence="1">Multi-pass membrane protein</topology>
    </subcellularLocation>
</comment>
<evidence type="ECO:0000256" key="1">
    <source>
        <dbReference type="ARBA" id="ARBA00004141"/>
    </source>
</evidence>
<dbReference type="OrthoDB" id="9994106at2759"/>
<keyword evidence="2" id="KW-0813">Transport</keyword>
<keyword evidence="12" id="KW-1185">Reference proteome</keyword>
<feature type="transmembrane region" description="Helical" evidence="8">
    <location>
        <begin position="917"/>
        <end position="946"/>
    </location>
</feature>
<dbReference type="Pfam" id="PF18139">
    <property type="entry name" value="LSDAT_euk"/>
    <property type="match status" value="1"/>
</dbReference>
<reference evidence="13" key="1">
    <citation type="submission" date="2025-08" db="UniProtKB">
        <authorList>
            <consortium name="RefSeq"/>
        </authorList>
    </citation>
    <scope>IDENTIFICATION</scope>
    <source>
        <tissue evidence="13">Whole sample</tissue>
    </source>
</reference>
<dbReference type="PANTHER" id="PTHR13800:SF12">
    <property type="entry name" value="TRANSIENT RECEPTOR POTENTIAL CATION CHANNEL SUBFAMILY M MEMBER-LIKE 2"/>
    <property type="match status" value="1"/>
</dbReference>
<evidence type="ECO:0000256" key="3">
    <source>
        <dbReference type="ARBA" id="ARBA00022692"/>
    </source>
</evidence>
<dbReference type="InterPro" id="IPR041491">
    <property type="entry name" value="TRPM_SLOG"/>
</dbReference>
<organism evidence="12 13">
    <name type="scientific">Crassostrea virginica</name>
    <name type="common">Eastern oyster</name>
    <dbReference type="NCBI Taxonomy" id="6565"/>
    <lineage>
        <taxon>Eukaryota</taxon>
        <taxon>Metazoa</taxon>
        <taxon>Spiralia</taxon>
        <taxon>Lophotrochozoa</taxon>
        <taxon>Mollusca</taxon>
        <taxon>Bivalvia</taxon>
        <taxon>Autobranchia</taxon>
        <taxon>Pteriomorphia</taxon>
        <taxon>Ostreida</taxon>
        <taxon>Ostreoidea</taxon>
        <taxon>Ostreidae</taxon>
        <taxon>Crassostrea</taxon>
    </lineage>
</organism>
<evidence type="ECO:0000256" key="4">
    <source>
        <dbReference type="ARBA" id="ARBA00022989"/>
    </source>
</evidence>
<evidence type="ECO:0000259" key="11">
    <source>
        <dbReference type="Pfam" id="PF25508"/>
    </source>
</evidence>